<evidence type="ECO:0000313" key="1">
    <source>
        <dbReference type="EMBL" id="VEL12996.1"/>
    </source>
</evidence>
<dbReference type="AlphaFoldDB" id="A0A448WJ44"/>
<keyword evidence="2" id="KW-1185">Reference proteome</keyword>
<dbReference type="Proteomes" id="UP000784294">
    <property type="component" value="Unassembled WGS sequence"/>
</dbReference>
<dbReference type="EMBL" id="CAAALY010016469">
    <property type="protein sequence ID" value="VEL12996.1"/>
    <property type="molecule type" value="Genomic_DNA"/>
</dbReference>
<gene>
    <name evidence="1" type="ORF">PXEA_LOCUS6436</name>
</gene>
<evidence type="ECO:0000313" key="2">
    <source>
        <dbReference type="Proteomes" id="UP000784294"/>
    </source>
</evidence>
<proteinExistence type="predicted"/>
<name>A0A448WJ44_9PLAT</name>
<comment type="caution">
    <text evidence="1">The sequence shown here is derived from an EMBL/GenBank/DDBJ whole genome shotgun (WGS) entry which is preliminary data.</text>
</comment>
<protein>
    <submittedName>
        <fullName evidence="1">Uncharacterized protein</fullName>
    </submittedName>
</protein>
<sequence>MKTENLVVHVNEKHYFSAKHQECQIVTGMMPLPRVQRARPVRAAFYPQSDLGSAQLRPSRGRSYRPEPAAVGPLPILSSRMLDANWREVTCTVTRRHADLRVFFACPQLTTPCLEDCRPQAPICPSGPEAAIESAMKNSTLDTPKDRIGTCIPGPETLSCARSVTRPADGAALPDGASVEQIKITLRIDQRDRRLEGRWHCSHEGQGSSVFEVRL</sequence>
<accession>A0A448WJ44</accession>
<reference evidence="1" key="1">
    <citation type="submission" date="2018-11" db="EMBL/GenBank/DDBJ databases">
        <authorList>
            <consortium name="Pathogen Informatics"/>
        </authorList>
    </citation>
    <scope>NUCLEOTIDE SEQUENCE</scope>
</reference>
<organism evidence="1 2">
    <name type="scientific">Protopolystoma xenopodis</name>
    <dbReference type="NCBI Taxonomy" id="117903"/>
    <lineage>
        <taxon>Eukaryota</taxon>
        <taxon>Metazoa</taxon>
        <taxon>Spiralia</taxon>
        <taxon>Lophotrochozoa</taxon>
        <taxon>Platyhelminthes</taxon>
        <taxon>Monogenea</taxon>
        <taxon>Polyopisthocotylea</taxon>
        <taxon>Polystomatidea</taxon>
        <taxon>Polystomatidae</taxon>
        <taxon>Protopolystoma</taxon>
    </lineage>
</organism>